<feature type="signal peptide" evidence="13">
    <location>
        <begin position="1"/>
        <end position="18"/>
    </location>
</feature>
<keyword evidence="7 10" id="KW-0472">Membrane</keyword>
<evidence type="ECO:0000259" key="15">
    <source>
        <dbReference type="Pfam" id="PF07715"/>
    </source>
</evidence>
<dbReference type="PANTHER" id="PTHR30069:SF29">
    <property type="entry name" value="HEMOGLOBIN AND HEMOGLOBIN-HAPTOGLOBIN-BINDING PROTEIN 1-RELATED"/>
    <property type="match status" value="1"/>
</dbReference>
<feature type="domain" description="TonB-dependent receptor plug" evidence="15">
    <location>
        <begin position="55"/>
        <end position="151"/>
    </location>
</feature>
<keyword evidence="3 10" id="KW-1134">Transmembrane beta strand</keyword>
<dbReference type="EMBL" id="FMJC01000002">
    <property type="protein sequence ID" value="SCM74438.1"/>
    <property type="molecule type" value="Genomic_DNA"/>
</dbReference>
<dbReference type="Pfam" id="PF07715">
    <property type="entry name" value="Plug"/>
    <property type="match status" value="1"/>
</dbReference>
<dbReference type="InterPro" id="IPR039426">
    <property type="entry name" value="TonB-dep_rcpt-like"/>
</dbReference>
<sequence length="736" mass="82049">MKLPLSLCLLAVVSLPQAGIAAGSDNLMQDVFVLDPIKVTGRMEEDTLDRTTAIVVEKNRSNNVADYLVRDPEISFKRKAAMGDSSDIISIRGMESKRIMLNLDGRNISSTGMSGGNYIDFGTIPLDNIEKIEVIKGGSSVEYGNSALGGVINAYTRRPTEQPHFSTYATMGGWKDFYDFHNVRGSYAQKFNAVGLSVGLSHQHADPFLRNNDYDSFHFNPKLYVDLPWRAELALGYNYSQTRRGLIRSNRNDGNPASDANPDVPGYNTAIDSNYPTASGESFAGGSPTPSMTVIGDGAHWTKYRHLMDFTYRQEFLETAYFEVSGFKNSESRREKNYADVDARMQLKTQKPDTFNPSQTRNGDLVLDRNVIVDNTYGFKFKTGVTVLGHELMTGVEYKRLTPGPITVEYVDENYNKAGANKWTGKMDSSEAGRPATVTGAFLADKFSVTDSLRLDVGLRYDSFSYSPEGQDKHLLNSQLSPKIMLTYDFTEHQSASLALYQNYRTPTIPELYWNSQAASRDATVNVPYLVGKDIKPETARGIDAAYKYSFGGKGFLKLSGFYYTVQDYIVHKPVYVNRSPGYQAWAAYNIDAEIYGATLSGSYDLLDTVTVNAAVTRQDSKKTNDPADPDGVMDRLEYIPDWKGTLGTTWKINEQFTLDAVLTYVGQRNYYVNTAQLRKGTLHDYATLGASLSYRVDEYLTLEAYADNITNTQYEEAWGYPALGINAGVSIKWEL</sequence>
<keyword evidence="4 10" id="KW-0812">Transmembrane</keyword>
<organism evidence="16">
    <name type="scientific">uncultured Desulfovibrio sp</name>
    <dbReference type="NCBI Taxonomy" id="167968"/>
    <lineage>
        <taxon>Bacteria</taxon>
        <taxon>Pseudomonadati</taxon>
        <taxon>Thermodesulfobacteriota</taxon>
        <taxon>Desulfovibrionia</taxon>
        <taxon>Desulfovibrionales</taxon>
        <taxon>Desulfovibrionaceae</taxon>
        <taxon>Desulfovibrio</taxon>
        <taxon>environmental samples</taxon>
    </lineage>
</organism>
<accession>A0A212LAA4</accession>
<evidence type="ECO:0000256" key="7">
    <source>
        <dbReference type="ARBA" id="ARBA00023136"/>
    </source>
</evidence>
<dbReference type="GO" id="GO:0009279">
    <property type="term" value="C:cell outer membrane"/>
    <property type="evidence" value="ECO:0007669"/>
    <property type="project" value="UniProtKB-SubCell"/>
</dbReference>
<evidence type="ECO:0000256" key="3">
    <source>
        <dbReference type="ARBA" id="ARBA00022452"/>
    </source>
</evidence>
<dbReference type="GO" id="GO:0044718">
    <property type="term" value="P:siderophore transmembrane transport"/>
    <property type="evidence" value="ECO:0007669"/>
    <property type="project" value="TreeGrafter"/>
</dbReference>
<feature type="chain" id="PRO_5012284452" evidence="13">
    <location>
        <begin position="19"/>
        <end position="736"/>
    </location>
</feature>
<dbReference type="InterPro" id="IPR012910">
    <property type="entry name" value="Plug_dom"/>
</dbReference>
<gene>
    <name evidence="16" type="ORF">KL86DES1_21940</name>
</gene>
<reference evidence="16" key="1">
    <citation type="submission" date="2016-08" db="EMBL/GenBank/DDBJ databases">
        <authorList>
            <person name="Seilhamer J.J."/>
        </authorList>
    </citation>
    <scope>NUCLEOTIDE SEQUENCE</scope>
    <source>
        <strain evidence="16">86-1</strain>
    </source>
</reference>
<proteinExistence type="inferred from homology"/>
<evidence type="ECO:0000256" key="8">
    <source>
        <dbReference type="ARBA" id="ARBA00023170"/>
    </source>
</evidence>
<evidence type="ECO:0000256" key="2">
    <source>
        <dbReference type="ARBA" id="ARBA00022448"/>
    </source>
</evidence>
<dbReference type="PANTHER" id="PTHR30069">
    <property type="entry name" value="TONB-DEPENDENT OUTER MEMBRANE RECEPTOR"/>
    <property type="match status" value="1"/>
</dbReference>
<dbReference type="GO" id="GO:0015344">
    <property type="term" value="F:siderophore uptake transmembrane transporter activity"/>
    <property type="evidence" value="ECO:0007669"/>
    <property type="project" value="TreeGrafter"/>
</dbReference>
<dbReference type="RefSeq" id="WP_179981160.1">
    <property type="nucleotide sequence ID" value="NZ_LT608333.1"/>
</dbReference>
<evidence type="ECO:0000259" key="14">
    <source>
        <dbReference type="Pfam" id="PF00593"/>
    </source>
</evidence>
<keyword evidence="6 11" id="KW-0798">TonB box</keyword>
<evidence type="ECO:0000256" key="11">
    <source>
        <dbReference type="RuleBase" id="RU003357"/>
    </source>
</evidence>
<dbReference type="Gene3D" id="2.170.130.10">
    <property type="entry name" value="TonB-dependent receptor, plug domain"/>
    <property type="match status" value="1"/>
</dbReference>
<keyword evidence="8 16" id="KW-0675">Receptor</keyword>
<dbReference type="InterPro" id="IPR000531">
    <property type="entry name" value="Beta-barrel_TonB"/>
</dbReference>
<dbReference type="CDD" id="cd01347">
    <property type="entry name" value="ligand_gated_channel"/>
    <property type="match status" value="1"/>
</dbReference>
<keyword evidence="9 10" id="KW-0998">Cell outer membrane</keyword>
<dbReference type="SUPFAM" id="SSF56935">
    <property type="entry name" value="Porins"/>
    <property type="match status" value="1"/>
</dbReference>
<evidence type="ECO:0000256" key="4">
    <source>
        <dbReference type="ARBA" id="ARBA00022692"/>
    </source>
</evidence>
<keyword evidence="2 10" id="KW-0813">Transport</keyword>
<evidence type="ECO:0000256" key="5">
    <source>
        <dbReference type="ARBA" id="ARBA00022729"/>
    </source>
</evidence>
<dbReference type="Pfam" id="PF00593">
    <property type="entry name" value="TonB_dep_Rec_b-barrel"/>
    <property type="match status" value="1"/>
</dbReference>
<evidence type="ECO:0000256" key="10">
    <source>
        <dbReference type="PROSITE-ProRule" id="PRU01360"/>
    </source>
</evidence>
<dbReference type="Gene3D" id="2.40.170.20">
    <property type="entry name" value="TonB-dependent receptor, beta-barrel domain"/>
    <property type="match status" value="1"/>
</dbReference>
<feature type="region of interest" description="Disordered" evidence="12">
    <location>
        <begin position="247"/>
        <end position="272"/>
    </location>
</feature>
<dbReference type="InterPro" id="IPR036942">
    <property type="entry name" value="Beta-barrel_TonB_sf"/>
</dbReference>
<protein>
    <submittedName>
        <fullName evidence="16">TonB-dependent receptor</fullName>
    </submittedName>
</protein>
<dbReference type="AlphaFoldDB" id="A0A212LAA4"/>
<name>A0A212LAA4_9BACT</name>
<comment type="subcellular location">
    <subcellularLocation>
        <location evidence="1 10">Cell outer membrane</location>
        <topology evidence="1 10">Multi-pass membrane protein</topology>
    </subcellularLocation>
</comment>
<evidence type="ECO:0000256" key="13">
    <source>
        <dbReference type="SAM" id="SignalP"/>
    </source>
</evidence>
<keyword evidence="5 13" id="KW-0732">Signal</keyword>
<feature type="domain" description="TonB-dependent receptor-like beta-barrel" evidence="14">
    <location>
        <begin position="253"/>
        <end position="710"/>
    </location>
</feature>
<evidence type="ECO:0000256" key="12">
    <source>
        <dbReference type="SAM" id="MobiDB-lite"/>
    </source>
</evidence>
<evidence type="ECO:0000256" key="9">
    <source>
        <dbReference type="ARBA" id="ARBA00023237"/>
    </source>
</evidence>
<evidence type="ECO:0000256" key="6">
    <source>
        <dbReference type="ARBA" id="ARBA00023077"/>
    </source>
</evidence>
<dbReference type="PROSITE" id="PS52016">
    <property type="entry name" value="TONB_DEPENDENT_REC_3"/>
    <property type="match status" value="1"/>
</dbReference>
<comment type="similarity">
    <text evidence="10 11">Belongs to the TonB-dependent receptor family.</text>
</comment>
<evidence type="ECO:0000313" key="16">
    <source>
        <dbReference type="EMBL" id="SCM74438.1"/>
    </source>
</evidence>
<evidence type="ECO:0000256" key="1">
    <source>
        <dbReference type="ARBA" id="ARBA00004571"/>
    </source>
</evidence>
<dbReference type="InterPro" id="IPR037066">
    <property type="entry name" value="Plug_dom_sf"/>
</dbReference>